<evidence type="ECO:0000313" key="4">
    <source>
        <dbReference type="EMBL" id="RHZ02735.1"/>
    </source>
</evidence>
<evidence type="ECO:0000313" key="3">
    <source>
        <dbReference type="EMBL" id="RHY79389.1"/>
    </source>
</evidence>
<name>A0A397DL46_APHAT</name>
<proteinExistence type="predicted"/>
<dbReference type="VEuPathDB" id="FungiDB:H257_18331"/>
<dbReference type="AlphaFoldDB" id="A0A397DL46"/>
<sequence length="469" mass="51294">MPLRPPMVRNPVVEVYSPGAATGVVTQVERILPHLLEVDQVGVTMVDLSGAEVTLRDLLVVEDLDMEDPAGTTVVLLALREADPEETALVPDSPTHPWSPVRLHLRPCPMLGWRSLISSRRSTGSTTPRSFDDRLTSNRKVAEITDSSHRKSTETVREYAWRIADASREAGLQANRAVVIMINGYSDAEVVACLRGASVRPETIEISLDYLIQRDVDIDRRTDGRGCDEAPGRNETIKEISGTTGVYTGPSPGGDSRRQTDGSEDKEEKGMYTEPCNEEKSIKTIGETSGTAGNPQNKKVRVDKLNRTPATLVRCLTEILWHLSRTQPRVRGTLATFPEETSDAREPGAPSRDSMNPVLGSLDPVMACSGAGTISAVTVGSTRTGYSKLEDLRPDSDITPVLPDSQHVDIEERLYPLSPADLELQLKALRSQRKDVTHPDIVRAVTTALKLPLTEADNTIQLPGGYRRP</sequence>
<accession>A0A397DL46</accession>
<feature type="compositionally biased region" description="Basic and acidic residues" evidence="1">
    <location>
        <begin position="222"/>
        <end position="238"/>
    </location>
</feature>
<protein>
    <submittedName>
        <fullName evidence="2">Uncharacterized protein</fullName>
    </submittedName>
</protein>
<evidence type="ECO:0000313" key="6">
    <source>
        <dbReference type="Proteomes" id="UP000266196"/>
    </source>
</evidence>
<evidence type="ECO:0000313" key="5">
    <source>
        <dbReference type="Proteomes" id="UP000265716"/>
    </source>
</evidence>
<reference evidence="5 6" key="1">
    <citation type="submission" date="2018-08" db="EMBL/GenBank/DDBJ databases">
        <title>Aphanomyces genome sequencing and annotation.</title>
        <authorList>
            <person name="Minardi D."/>
            <person name="Oidtmann B."/>
            <person name="Van Der Giezen M."/>
            <person name="Studholme D.J."/>
        </authorList>
    </citation>
    <scope>NUCLEOTIDE SEQUENCE [LARGE SCALE GENOMIC DNA]</scope>
    <source>
        <strain evidence="4 6">197901</strain>
        <strain evidence="3 7">FDL457</strain>
        <strain evidence="2 5">SA</strain>
    </source>
</reference>
<organism evidence="2 5">
    <name type="scientific">Aphanomyces astaci</name>
    <name type="common">Crayfish plague agent</name>
    <dbReference type="NCBI Taxonomy" id="112090"/>
    <lineage>
        <taxon>Eukaryota</taxon>
        <taxon>Sar</taxon>
        <taxon>Stramenopiles</taxon>
        <taxon>Oomycota</taxon>
        <taxon>Saprolegniomycetes</taxon>
        <taxon>Saprolegniales</taxon>
        <taxon>Verrucalvaceae</taxon>
        <taxon>Aphanomyces</taxon>
    </lineage>
</organism>
<feature type="region of interest" description="Disordered" evidence="1">
    <location>
        <begin position="222"/>
        <end position="274"/>
    </location>
</feature>
<feature type="compositionally biased region" description="Basic and acidic residues" evidence="1">
    <location>
        <begin position="255"/>
        <end position="274"/>
    </location>
</feature>
<dbReference type="EMBL" id="QUTF01027827">
    <property type="protein sequence ID" value="RHY79389.1"/>
    <property type="molecule type" value="Genomic_DNA"/>
</dbReference>
<evidence type="ECO:0000256" key="1">
    <source>
        <dbReference type="SAM" id="MobiDB-lite"/>
    </source>
</evidence>
<gene>
    <name evidence="3" type="ORF">DYB26_005335</name>
    <name evidence="4" type="ORF">DYB31_000888</name>
    <name evidence="2" type="ORF">DYB38_003353</name>
</gene>
<dbReference type="EMBL" id="QUTC01003964">
    <property type="protein sequence ID" value="RHY67264.1"/>
    <property type="molecule type" value="Genomic_DNA"/>
</dbReference>
<dbReference type="Proteomes" id="UP000266196">
    <property type="component" value="Unassembled WGS sequence"/>
</dbReference>
<comment type="caution">
    <text evidence="2">The sequence shown here is derived from an EMBL/GenBank/DDBJ whole genome shotgun (WGS) entry which is preliminary data.</text>
</comment>
<evidence type="ECO:0000313" key="7">
    <source>
        <dbReference type="Proteomes" id="UP000286510"/>
    </source>
</evidence>
<dbReference type="Proteomes" id="UP000265716">
    <property type="component" value="Unassembled WGS sequence"/>
</dbReference>
<dbReference type="Proteomes" id="UP000286510">
    <property type="component" value="Unassembled WGS sequence"/>
</dbReference>
<evidence type="ECO:0000313" key="2">
    <source>
        <dbReference type="EMBL" id="RHY67264.1"/>
    </source>
</evidence>
<dbReference type="VEuPathDB" id="FungiDB:H257_16314"/>
<dbReference type="EMBL" id="QUTE01014264">
    <property type="protein sequence ID" value="RHZ02735.1"/>
    <property type="molecule type" value="Genomic_DNA"/>
</dbReference>